<feature type="transmembrane region" description="Helical" evidence="1">
    <location>
        <begin position="50"/>
        <end position="71"/>
    </location>
</feature>
<keyword evidence="1" id="KW-1133">Transmembrane helix</keyword>
<dbReference type="EMBL" id="JAWLKI010000015">
    <property type="protein sequence ID" value="MDV6308504.1"/>
    <property type="molecule type" value="Genomic_DNA"/>
</dbReference>
<evidence type="ECO:0000256" key="1">
    <source>
        <dbReference type="SAM" id="Phobius"/>
    </source>
</evidence>
<proteinExistence type="predicted"/>
<evidence type="ECO:0000313" key="5">
    <source>
        <dbReference type="Proteomes" id="UP001185922"/>
    </source>
</evidence>
<name>A0AAE4R537_9ACTN</name>
<evidence type="ECO:0000313" key="2">
    <source>
        <dbReference type="EMBL" id="MDV6308504.1"/>
    </source>
</evidence>
<accession>A0AAE4R537</accession>
<comment type="caution">
    <text evidence="3">The sequence shown here is derived from an EMBL/GenBank/DDBJ whole genome shotgun (WGS) entry which is preliminary data.</text>
</comment>
<dbReference type="Proteomes" id="UP001185922">
    <property type="component" value="Unassembled WGS sequence"/>
</dbReference>
<evidence type="ECO:0008006" key="6">
    <source>
        <dbReference type="Google" id="ProtNLM"/>
    </source>
</evidence>
<organism evidence="3 5">
    <name type="scientific">Gordonia amicalis</name>
    <dbReference type="NCBI Taxonomy" id="89053"/>
    <lineage>
        <taxon>Bacteria</taxon>
        <taxon>Bacillati</taxon>
        <taxon>Actinomycetota</taxon>
        <taxon>Actinomycetes</taxon>
        <taxon>Mycobacteriales</taxon>
        <taxon>Gordoniaceae</taxon>
        <taxon>Gordonia</taxon>
    </lineage>
</organism>
<keyword evidence="1" id="KW-0472">Membrane</keyword>
<keyword evidence="1" id="KW-0812">Transmembrane</keyword>
<gene>
    <name evidence="2" type="ORF">R3P94_14490</name>
    <name evidence="3" type="ORF">R3Q15_16605</name>
</gene>
<dbReference type="RefSeq" id="WP_024498229.1">
    <property type="nucleotide sequence ID" value="NZ_CP091855.1"/>
</dbReference>
<evidence type="ECO:0000313" key="4">
    <source>
        <dbReference type="Proteomes" id="UP001185779"/>
    </source>
</evidence>
<reference evidence="3 4" key="1">
    <citation type="submission" date="2023-10" db="EMBL/GenBank/DDBJ databases">
        <title>Development of a sustainable strategy for remediation of hydrocarbon-contaminated territories based on the waste exchange concept.</title>
        <authorList>
            <person name="Krivoruchko A."/>
        </authorList>
    </citation>
    <scope>NUCLEOTIDE SEQUENCE</scope>
    <source>
        <strain evidence="2 4">IEGM 1266</strain>
        <strain evidence="3">IEGM 1279</strain>
    </source>
</reference>
<dbReference type="EMBL" id="JAWLKH010000019">
    <property type="protein sequence ID" value="MDV6313493.1"/>
    <property type="molecule type" value="Genomic_DNA"/>
</dbReference>
<dbReference type="GeneID" id="77173932"/>
<evidence type="ECO:0000313" key="3">
    <source>
        <dbReference type="EMBL" id="MDV6313493.1"/>
    </source>
</evidence>
<keyword evidence="4" id="KW-1185">Reference proteome</keyword>
<sequence length="77" mass="8245">MSKKKSWKELSPTAKAAIVTVAAVDAGTRVWALRDLAGRQADEINGPKRAWVIGLSLGSTAGIAPAVYLLWGRKRRG</sequence>
<protein>
    <recommendedName>
        <fullName evidence="6">Cardiolipin synthase N-terminal domain-containing protein</fullName>
    </recommendedName>
</protein>
<dbReference type="Proteomes" id="UP001185779">
    <property type="component" value="Unassembled WGS sequence"/>
</dbReference>
<dbReference type="AlphaFoldDB" id="A0AAE4R537"/>